<feature type="compositionally biased region" description="Polar residues" evidence="1">
    <location>
        <begin position="23"/>
        <end position="52"/>
    </location>
</feature>
<feature type="region of interest" description="Disordered" evidence="1">
    <location>
        <begin position="1024"/>
        <end position="1071"/>
    </location>
</feature>
<dbReference type="Proteomes" id="UP000041254">
    <property type="component" value="Unassembled WGS sequence"/>
</dbReference>
<dbReference type="PANTHER" id="PTHR45691:SF6">
    <property type="entry name" value="PROTEIN DIAPHANOUS"/>
    <property type="match status" value="1"/>
</dbReference>
<feature type="region of interest" description="Disordered" evidence="1">
    <location>
        <begin position="656"/>
        <end position="837"/>
    </location>
</feature>
<dbReference type="GO" id="GO:0030041">
    <property type="term" value="P:actin filament polymerization"/>
    <property type="evidence" value="ECO:0007669"/>
    <property type="project" value="TreeGrafter"/>
</dbReference>
<protein>
    <submittedName>
        <fullName evidence="2">Uncharacterized protein</fullName>
    </submittedName>
</protein>
<feature type="region of interest" description="Disordered" evidence="1">
    <location>
        <begin position="183"/>
        <end position="204"/>
    </location>
</feature>
<feature type="compositionally biased region" description="Basic and acidic residues" evidence="1">
    <location>
        <begin position="1027"/>
        <end position="1044"/>
    </location>
</feature>
<evidence type="ECO:0000256" key="1">
    <source>
        <dbReference type="SAM" id="MobiDB-lite"/>
    </source>
</evidence>
<dbReference type="AlphaFoldDB" id="A0A0G4EBE3"/>
<proteinExistence type="predicted"/>
<dbReference type="InParanoid" id="A0A0G4EBE3"/>
<feature type="region of interest" description="Disordered" evidence="1">
    <location>
        <begin position="23"/>
        <end position="61"/>
    </location>
</feature>
<feature type="compositionally biased region" description="Acidic residues" evidence="1">
    <location>
        <begin position="293"/>
        <end position="307"/>
    </location>
</feature>
<feature type="region of interest" description="Disordered" evidence="1">
    <location>
        <begin position="273"/>
        <end position="311"/>
    </location>
</feature>
<dbReference type="OMA" id="WEEQCAN"/>
<feature type="compositionally biased region" description="Basic and acidic residues" evidence="1">
    <location>
        <begin position="749"/>
        <end position="760"/>
    </location>
</feature>
<evidence type="ECO:0000313" key="2">
    <source>
        <dbReference type="EMBL" id="CEL92826.1"/>
    </source>
</evidence>
<organism evidence="2 3">
    <name type="scientific">Vitrella brassicaformis (strain CCMP3155)</name>
    <dbReference type="NCBI Taxonomy" id="1169540"/>
    <lineage>
        <taxon>Eukaryota</taxon>
        <taxon>Sar</taxon>
        <taxon>Alveolata</taxon>
        <taxon>Colpodellida</taxon>
        <taxon>Vitrellaceae</taxon>
        <taxon>Vitrella</taxon>
    </lineage>
</organism>
<accession>A0A0G4EBE3</accession>
<reference evidence="2 3" key="1">
    <citation type="submission" date="2014-11" db="EMBL/GenBank/DDBJ databases">
        <authorList>
            <person name="Zhu J."/>
            <person name="Qi W."/>
            <person name="Song R."/>
        </authorList>
    </citation>
    <scope>NUCLEOTIDE SEQUENCE [LARGE SCALE GENOMIC DNA]</scope>
</reference>
<feature type="compositionally biased region" description="Basic and acidic residues" evidence="1">
    <location>
        <begin position="569"/>
        <end position="584"/>
    </location>
</feature>
<keyword evidence="3" id="KW-1185">Reference proteome</keyword>
<feature type="compositionally biased region" description="Pro residues" evidence="1">
    <location>
        <begin position="416"/>
        <end position="451"/>
    </location>
</feature>
<dbReference type="STRING" id="1169540.A0A0G4EBE3"/>
<dbReference type="InterPro" id="IPR051412">
    <property type="entry name" value="Formin_Homology_Diaphanous_sf"/>
</dbReference>
<dbReference type="EMBL" id="CDMY01000113">
    <property type="protein sequence ID" value="CEL92826.1"/>
    <property type="molecule type" value="Genomic_DNA"/>
</dbReference>
<dbReference type="PANTHER" id="PTHR45691">
    <property type="entry name" value="PROTEIN DIAPHANOUS"/>
    <property type="match status" value="1"/>
</dbReference>
<dbReference type="VEuPathDB" id="CryptoDB:Vbra_20133"/>
<sequence>MYEYEGVPHLITLTKEELVISLPGTSKSSPNTPAHGNAPPSFSQTEKFSPSSFLPRGEGAREVRRVPTSTFLRAFVRTPYQCPMSMEFQTKEAELIVLKTIQRGPTFDTAEVYIEANKARRAIRKLDHVTLSELKTDAPVTGMTPTVAVPLTPKTPASEAIVGRAKRKSTLFRIQKESKPALAVSTPASLSGAKSVPSSPARGAPETVTYLAEGWGRVIDGPVDKVEGKGDPQLGGLLCLTLQEDRLQLHTDSPSMSAPFERAGSRRVTIAIPKGAADSSASPRPRVSFAVSGEEEEQKDENDEDDSEKGARLRQLASPELLWEEQCANIPSMQLKRTLRDDTYPIMTFYAADRAAVALQFEVHKAPEMRRSLTTLGSDFTTVLGKWKTALKKCNIEVTEQRERRLSSTLPAAFRPEPPSPRPTEPASPSPAPTPPPAPPSPPSAPAPTPEPPREAEKERPPEEEKTEQVEAVTQPKEDVSPAAPEPHPAGGEEAEVAASEQVKLPAEKEEEEEEEKKESPPPSEPPSEAIFEAPGPAEETEEMPPAEDKTETPEAPPADEELPGVPTEEDRGIEGPVEEEKVEPIAPQVETQEDDEDAGCMPETPGPTIDTVEESQEPDAIPEAVPAPLRILISDPHGQMSVSMDTIQRLEDVIQQGSDLSPASERSEEETPAVVELPPAVHEPPILPPEAFQERRATFQTDWTAVTPYSEAVTPYSEVSRQQDEETSAAEVTVPETKEEEGREEEENLAKEEPVREEPSAPVSPPPTDTGKSIGRVEIPPGPPAPPEEPEQPTVEVESQRLETSASVPALPAPPPEPEVIDEPVMRRSPSRASEGLPVDEAQMRLEDRISMARPKTAGPVPTRRATTGGKILRKQPSSASLVYDMLHKVHEVQRHIAMIQSAHHRTPVPPSPPPTPPPTSPMRYTGTYVPLPHGAGVMPYQWPTEASSGTRYLHKKDRDEHLDFDVHPLPVMDPSMYPPPFMLPPELEQIIASTPGVHHLVHVLQPAPAPQPEAAAIEQVYGNTDNHRPRGTADERRETPERTRRRRGRSRPQTAQARIARGRRHKRSPPPWQFELAVVTDVVVEKGKWKDRYKQVIRTLPHPGFRRRWPRRPQPPDPVFLPISAPESGLASRHTVSHRSLHPSPYMTPAPFVAASQPSVFGSQPPVDDVPSIFVDIAVNDMYRRARMAAGCKKKGCEGEAHRH</sequence>
<name>A0A0G4EBE3_VITBC</name>
<feature type="region of interest" description="Disordered" evidence="1">
    <location>
        <begin position="400"/>
        <end position="621"/>
    </location>
</feature>
<dbReference type="GO" id="GO:0005884">
    <property type="term" value="C:actin filament"/>
    <property type="evidence" value="ECO:0007669"/>
    <property type="project" value="TreeGrafter"/>
</dbReference>
<feature type="compositionally biased region" description="Basic and acidic residues" evidence="1">
    <location>
        <begin position="452"/>
        <end position="469"/>
    </location>
</feature>
<feature type="compositionally biased region" description="Low complexity" evidence="1">
    <location>
        <begin position="527"/>
        <end position="538"/>
    </location>
</feature>
<evidence type="ECO:0000313" key="3">
    <source>
        <dbReference type="Proteomes" id="UP000041254"/>
    </source>
</evidence>
<gene>
    <name evidence="2" type="ORF">Vbra_20133</name>
</gene>